<keyword evidence="7 11" id="KW-0067">ATP-binding</keyword>
<dbReference type="InterPro" id="IPR013221">
    <property type="entry name" value="Mur_ligase_cen"/>
</dbReference>
<evidence type="ECO:0000256" key="2">
    <source>
        <dbReference type="ARBA" id="ARBA00008276"/>
    </source>
</evidence>
<comment type="cofactor">
    <cofactor evidence="1">
        <name>Mg(2+)</name>
        <dbReference type="ChEBI" id="CHEBI:18420"/>
    </cofactor>
</comment>
<keyword evidence="15" id="KW-1185">Reference proteome</keyword>
<dbReference type="Gene3D" id="3.90.190.20">
    <property type="entry name" value="Mur ligase, C-terminal domain"/>
    <property type="match status" value="1"/>
</dbReference>
<dbReference type="GO" id="GO:0046872">
    <property type="term" value="F:metal ion binding"/>
    <property type="evidence" value="ECO:0007669"/>
    <property type="project" value="UniProtKB-KW"/>
</dbReference>
<dbReference type="KEGG" id="panc:E2636_06305"/>
<dbReference type="RefSeq" id="WP_134209445.1">
    <property type="nucleotide sequence ID" value="NZ_CP038015.1"/>
</dbReference>
<dbReference type="GO" id="GO:0008841">
    <property type="term" value="F:dihydrofolate synthase activity"/>
    <property type="evidence" value="ECO:0007669"/>
    <property type="project" value="TreeGrafter"/>
</dbReference>
<comment type="similarity">
    <text evidence="2 11">Belongs to the folylpolyglutamate synthase family.</text>
</comment>
<evidence type="ECO:0000256" key="3">
    <source>
        <dbReference type="ARBA" id="ARBA00013025"/>
    </source>
</evidence>
<evidence type="ECO:0000256" key="1">
    <source>
        <dbReference type="ARBA" id="ARBA00001946"/>
    </source>
</evidence>
<feature type="domain" description="Mur ligase C-terminal" evidence="12">
    <location>
        <begin position="307"/>
        <end position="414"/>
    </location>
</feature>
<dbReference type="EMBL" id="CP038015">
    <property type="protein sequence ID" value="QBP40754.1"/>
    <property type="molecule type" value="Genomic_DNA"/>
</dbReference>
<dbReference type="Pfam" id="PF02875">
    <property type="entry name" value="Mur_ligase_C"/>
    <property type="match status" value="1"/>
</dbReference>
<dbReference type="GO" id="GO:0005737">
    <property type="term" value="C:cytoplasm"/>
    <property type="evidence" value="ECO:0007669"/>
    <property type="project" value="TreeGrafter"/>
</dbReference>
<dbReference type="PANTHER" id="PTHR11136">
    <property type="entry name" value="FOLYLPOLYGLUTAMATE SYNTHASE-RELATED"/>
    <property type="match status" value="1"/>
</dbReference>
<dbReference type="Proteomes" id="UP000294292">
    <property type="component" value="Chromosome"/>
</dbReference>
<keyword evidence="5" id="KW-0479">Metal-binding</keyword>
<dbReference type="EC" id="6.3.2.17" evidence="3"/>
<evidence type="ECO:0000256" key="5">
    <source>
        <dbReference type="ARBA" id="ARBA00022723"/>
    </source>
</evidence>
<dbReference type="PROSITE" id="PS01012">
    <property type="entry name" value="FOLYLPOLYGLU_SYNT_2"/>
    <property type="match status" value="1"/>
</dbReference>
<dbReference type="InterPro" id="IPR001645">
    <property type="entry name" value="Folylpolyglutamate_synth"/>
</dbReference>
<reference evidence="14 15" key="1">
    <citation type="submission" date="2019-03" db="EMBL/GenBank/DDBJ databases">
        <title>Complete genome sequence of Paenisporosarcina antarctica CGMCC 1.6503T.</title>
        <authorList>
            <person name="Rong J.-C."/>
            <person name="Chi N.-Y."/>
            <person name="Zhang Q.-F."/>
        </authorList>
    </citation>
    <scope>NUCLEOTIDE SEQUENCE [LARGE SCALE GENOMIC DNA]</scope>
    <source>
        <strain evidence="14 15">CGMCC 1.6503</strain>
    </source>
</reference>
<dbReference type="GO" id="GO:0005524">
    <property type="term" value="F:ATP binding"/>
    <property type="evidence" value="ECO:0007669"/>
    <property type="project" value="UniProtKB-KW"/>
</dbReference>
<dbReference type="InterPro" id="IPR036565">
    <property type="entry name" value="Mur-like_cat_sf"/>
</dbReference>
<dbReference type="PIRSF" id="PIRSF001563">
    <property type="entry name" value="Folylpolyglu_synth"/>
    <property type="match status" value="1"/>
</dbReference>
<dbReference type="PANTHER" id="PTHR11136:SF0">
    <property type="entry name" value="DIHYDROFOLATE SYNTHETASE-RELATED"/>
    <property type="match status" value="1"/>
</dbReference>
<feature type="domain" description="Mur ligase central" evidence="13">
    <location>
        <begin position="47"/>
        <end position="272"/>
    </location>
</feature>
<dbReference type="AlphaFoldDB" id="A0A4P6ZWY0"/>
<dbReference type="GO" id="GO:0004326">
    <property type="term" value="F:tetrahydrofolylpolyglutamate synthase activity"/>
    <property type="evidence" value="ECO:0007669"/>
    <property type="project" value="UniProtKB-EC"/>
</dbReference>
<evidence type="ECO:0000313" key="15">
    <source>
        <dbReference type="Proteomes" id="UP000294292"/>
    </source>
</evidence>
<dbReference type="InterPro" id="IPR018109">
    <property type="entry name" value="Folylpolyglutamate_synth_CS"/>
</dbReference>
<dbReference type="SUPFAM" id="SSF53244">
    <property type="entry name" value="MurD-like peptide ligases, peptide-binding domain"/>
    <property type="match status" value="1"/>
</dbReference>
<dbReference type="NCBIfam" id="TIGR01499">
    <property type="entry name" value="folC"/>
    <property type="match status" value="1"/>
</dbReference>
<gene>
    <name evidence="14" type="ORF">E2636_06305</name>
</gene>
<keyword evidence="4 11" id="KW-0436">Ligase</keyword>
<dbReference type="Gene3D" id="3.40.1190.10">
    <property type="entry name" value="Mur-like, catalytic domain"/>
    <property type="match status" value="1"/>
</dbReference>
<proteinExistence type="inferred from homology"/>
<keyword evidence="6 11" id="KW-0547">Nucleotide-binding</keyword>
<evidence type="ECO:0000256" key="10">
    <source>
        <dbReference type="ARBA" id="ARBA00047493"/>
    </source>
</evidence>
<dbReference type="InterPro" id="IPR036615">
    <property type="entry name" value="Mur_ligase_C_dom_sf"/>
</dbReference>
<dbReference type="OrthoDB" id="9809356at2"/>
<evidence type="ECO:0000256" key="7">
    <source>
        <dbReference type="ARBA" id="ARBA00022840"/>
    </source>
</evidence>
<evidence type="ECO:0000259" key="13">
    <source>
        <dbReference type="Pfam" id="PF08245"/>
    </source>
</evidence>
<dbReference type="InterPro" id="IPR004101">
    <property type="entry name" value="Mur_ligase_C"/>
</dbReference>
<evidence type="ECO:0000259" key="12">
    <source>
        <dbReference type="Pfam" id="PF02875"/>
    </source>
</evidence>
<sequence length="434" mass="48359">MFTSVDKVIEYIYSMDQKTERNGRLSRITAILASLGNPHKGFRSIHIAGSNGKGSTLNALKEILIAEGLEVGSFTSPHLEKVNERIMMNDVMISDNQFIKYMNDIYPLLQKEQVGDGSNFFEILTVIAFMYYNDMNVDIALIETGIGGKFDSTNVLTPLLSILTSISLEHTQILGDTIDAIAVEKSGIIKPFVPVISAVKDKLAVDVIESKATSEEAPIYQLYKDFLIENVSQESNSQNFSYQLKDYKLTNLNLKMMGHHQVENASLAITAALLLNMYYGYKISEASISQGLSTSSWAARFEEVLPNVIIDGAHNPAGMEVLLQTMQQRYPTKNIHVVFTALQDKDITSVLRMLDEIATTITVTEIYIKNSAAGKDVFEKTSHPQKELILNWQDALEQTLTKADESSVILVTGSLYFMSLVRPYLKQNAQTKVV</sequence>
<evidence type="ECO:0000256" key="8">
    <source>
        <dbReference type="ARBA" id="ARBA00022842"/>
    </source>
</evidence>
<evidence type="ECO:0000256" key="11">
    <source>
        <dbReference type="PIRNR" id="PIRNR001563"/>
    </source>
</evidence>
<keyword evidence="8" id="KW-0460">Magnesium</keyword>
<protein>
    <recommendedName>
        <fullName evidence="3">tetrahydrofolate synthase</fullName>
        <ecNumber evidence="3">6.3.2.17</ecNumber>
    </recommendedName>
    <alternativeName>
        <fullName evidence="9">Tetrahydrofolylpolyglutamate synthase</fullName>
    </alternativeName>
</protein>
<evidence type="ECO:0000313" key="14">
    <source>
        <dbReference type="EMBL" id="QBP40754.1"/>
    </source>
</evidence>
<accession>A0A4P6ZWY0</accession>
<dbReference type="SUPFAM" id="SSF53623">
    <property type="entry name" value="MurD-like peptide ligases, catalytic domain"/>
    <property type="match status" value="1"/>
</dbReference>
<evidence type="ECO:0000256" key="9">
    <source>
        <dbReference type="ARBA" id="ARBA00030592"/>
    </source>
</evidence>
<name>A0A4P6ZWY0_9BACL</name>
<dbReference type="FunFam" id="3.40.1190.10:FF:000011">
    <property type="entry name" value="Folylpolyglutamate synthase/dihydrofolate synthase"/>
    <property type="match status" value="1"/>
</dbReference>
<evidence type="ECO:0000256" key="4">
    <source>
        <dbReference type="ARBA" id="ARBA00022598"/>
    </source>
</evidence>
<organism evidence="14 15">
    <name type="scientific">Paenisporosarcina antarctica</name>
    <dbReference type="NCBI Taxonomy" id="417367"/>
    <lineage>
        <taxon>Bacteria</taxon>
        <taxon>Bacillati</taxon>
        <taxon>Bacillota</taxon>
        <taxon>Bacilli</taxon>
        <taxon>Bacillales</taxon>
        <taxon>Caryophanaceae</taxon>
        <taxon>Paenisporosarcina</taxon>
    </lineage>
</organism>
<dbReference type="Pfam" id="PF08245">
    <property type="entry name" value="Mur_ligase_M"/>
    <property type="match status" value="1"/>
</dbReference>
<comment type="catalytic activity">
    <reaction evidence="10">
        <text>(6S)-5,6,7,8-tetrahydrofolyl-(gamma-L-Glu)(n) + L-glutamate + ATP = (6S)-5,6,7,8-tetrahydrofolyl-(gamma-L-Glu)(n+1) + ADP + phosphate + H(+)</text>
        <dbReference type="Rhea" id="RHEA:10580"/>
        <dbReference type="Rhea" id="RHEA-COMP:14738"/>
        <dbReference type="Rhea" id="RHEA-COMP:14740"/>
        <dbReference type="ChEBI" id="CHEBI:15378"/>
        <dbReference type="ChEBI" id="CHEBI:29985"/>
        <dbReference type="ChEBI" id="CHEBI:30616"/>
        <dbReference type="ChEBI" id="CHEBI:43474"/>
        <dbReference type="ChEBI" id="CHEBI:141005"/>
        <dbReference type="ChEBI" id="CHEBI:456216"/>
        <dbReference type="EC" id="6.3.2.17"/>
    </reaction>
</comment>
<evidence type="ECO:0000256" key="6">
    <source>
        <dbReference type="ARBA" id="ARBA00022741"/>
    </source>
</evidence>